<name>A0ABD0YN05_9HEMI</name>
<evidence type="ECO:0000256" key="1">
    <source>
        <dbReference type="SAM" id="MobiDB-lite"/>
    </source>
</evidence>
<organism evidence="2 3">
    <name type="scientific">Ranatra chinensis</name>
    <dbReference type="NCBI Taxonomy" id="642074"/>
    <lineage>
        <taxon>Eukaryota</taxon>
        <taxon>Metazoa</taxon>
        <taxon>Ecdysozoa</taxon>
        <taxon>Arthropoda</taxon>
        <taxon>Hexapoda</taxon>
        <taxon>Insecta</taxon>
        <taxon>Pterygota</taxon>
        <taxon>Neoptera</taxon>
        <taxon>Paraneoptera</taxon>
        <taxon>Hemiptera</taxon>
        <taxon>Heteroptera</taxon>
        <taxon>Panheteroptera</taxon>
        <taxon>Nepomorpha</taxon>
        <taxon>Nepidae</taxon>
        <taxon>Ranatrinae</taxon>
        <taxon>Ranatra</taxon>
    </lineage>
</organism>
<dbReference type="EMBL" id="JBFDAA010000005">
    <property type="protein sequence ID" value="KAL1132626.1"/>
    <property type="molecule type" value="Genomic_DNA"/>
</dbReference>
<feature type="compositionally biased region" description="Basic and acidic residues" evidence="1">
    <location>
        <begin position="206"/>
        <end position="226"/>
    </location>
</feature>
<comment type="caution">
    <text evidence="2">The sequence shown here is derived from an EMBL/GenBank/DDBJ whole genome shotgun (WGS) entry which is preliminary data.</text>
</comment>
<feature type="compositionally biased region" description="Basic and acidic residues" evidence="1">
    <location>
        <begin position="417"/>
        <end position="426"/>
    </location>
</feature>
<reference evidence="2 3" key="1">
    <citation type="submission" date="2024-07" db="EMBL/GenBank/DDBJ databases">
        <title>Chromosome-level genome assembly of the water stick insect Ranatra chinensis (Heteroptera: Nepidae).</title>
        <authorList>
            <person name="Liu X."/>
        </authorList>
    </citation>
    <scope>NUCLEOTIDE SEQUENCE [LARGE SCALE GENOMIC DNA]</scope>
    <source>
        <strain evidence="2">Cailab_2021Rc</strain>
        <tissue evidence="2">Muscle</tissue>
    </source>
</reference>
<evidence type="ECO:0000313" key="2">
    <source>
        <dbReference type="EMBL" id="KAL1132626.1"/>
    </source>
</evidence>
<protein>
    <submittedName>
        <fullName evidence="2">Uncharacterized protein</fullName>
    </submittedName>
</protein>
<feature type="region of interest" description="Disordered" evidence="1">
    <location>
        <begin position="177"/>
        <end position="228"/>
    </location>
</feature>
<accession>A0ABD0YN05</accession>
<evidence type="ECO:0000313" key="3">
    <source>
        <dbReference type="Proteomes" id="UP001558652"/>
    </source>
</evidence>
<dbReference type="AlphaFoldDB" id="A0ABD0YN05"/>
<keyword evidence="3" id="KW-1185">Reference proteome</keyword>
<feature type="region of interest" description="Disordered" evidence="1">
    <location>
        <begin position="256"/>
        <end position="329"/>
    </location>
</feature>
<feature type="region of interest" description="Disordered" evidence="1">
    <location>
        <begin position="417"/>
        <end position="440"/>
    </location>
</feature>
<gene>
    <name evidence="2" type="ORF">AAG570_010578</name>
</gene>
<dbReference type="Proteomes" id="UP001558652">
    <property type="component" value="Unassembled WGS sequence"/>
</dbReference>
<proteinExistence type="predicted"/>
<sequence>MCEVLSDSDCDLESVEFNYHVDKMLSYIRKLKMRKRMYSSRMGSSEMSMYSDQLKSRVDGIREMITEENYTPGNTNNEKLLRGSQQEWQQVPPLENSHLPMSVSVSTNQQPKQPTGYSNVSVVSNSTLFNKSALNQISQKGKQFNGSQMSYMPLEPEQESATESYMVSVSHQLGSDVSYEDESEDQNVVKEPTPPPITTSKTKGRRSTESKKPATSKKDTPKREARIILTPVSAKGGLFDLFSILQRKQPASKLKNLQEDEVDVDTNLNQKNPGKPANKNASKGSEKKAPSRKKKATTNNKKDNAETAVSPGALLNSVKKTTNGLSGRVTPPTGMLVEYMGSKHLNASINMARTNVSKPVNRKQLVKRVTKERKERNQVLESRTSNYGGETSKQIDRILAAATSRTVTTPTILKEVFRKNEKRHDSSGSNLSDDSSAESE</sequence>